<protein>
    <submittedName>
        <fullName evidence="1">Uncharacterized protein</fullName>
    </submittedName>
</protein>
<organism evidence="1 2">
    <name type="scientific">Lichenifustis flavocetrariae</name>
    <dbReference type="NCBI Taxonomy" id="2949735"/>
    <lineage>
        <taxon>Bacteria</taxon>
        <taxon>Pseudomonadati</taxon>
        <taxon>Pseudomonadota</taxon>
        <taxon>Alphaproteobacteria</taxon>
        <taxon>Hyphomicrobiales</taxon>
        <taxon>Lichenihabitantaceae</taxon>
        <taxon>Lichenifustis</taxon>
    </lineage>
</organism>
<evidence type="ECO:0000313" key="1">
    <source>
        <dbReference type="EMBL" id="MCW6511591.1"/>
    </source>
</evidence>
<sequence>RKIGQTARSGRENPPQCLLACIIRASKRSNIAAVGDFTVIPGLTQVFRRELLIFQDIWLLSIDPQKPAERLAHDQWFLFVAHTFSSTHYCNRRLLGYRQHDDNTYGIKSAISRTTDILHSPPQPTSRLHAFQSKLINKRNLVLAALDGREAASANRVVLLEEMKRISCVAQQASVIDKNIARYKGLSSNLGRRREIYRAGKTSQRLMRLASALRFKAYGISPRGCKDFLLDFVLSNFNTEDDFDRFRPIHRHLKDKDA</sequence>
<reference evidence="1" key="1">
    <citation type="submission" date="2022-05" db="EMBL/GenBank/DDBJ databases">
        <authorList>
            <person name="Pankratov T."/>
        </authorList>
    </citation>
    <scope>NUCLEOTIDE SEQUENCE</scope>
    <source>
        <strain evidence="1">BP6-180914</strain>
    </source>
</reference>
<comment type="caution">
    <text evidence="1">The sequence shown here is derived from an EMBL/GenBank/DDBJ whole genome shotgun (WGS) entry which is preliminary data.</text>
</comment>
<dbReference type="AlphaFoldDB" id="A0AA41Z242"/>
<feature type="non-terminal residue" evidence="1">
    <location>
        <position position="1"/>
    </location>
</feature>
<keyword evidence="2" id="KW-1185">Reference proteome</keyword>
<dbReference type="Proteomes" id="UP001165667">
    <property type="component" value="Unassembled WGS sequence"/>
</dbReference>
<evidence type="ECO:0000313" key="2">
    <source>
        <dbReference type="Proteomes" id="UP001165667"/>
    </source>
</evidence>
<proteinExistence type="predicted"/>
<name>A0AA41Z242_9HYPH</name>
<gene>
    <name evidence="1" type="ORF">M8523_26825</name>
</gene>
<dbReference type="EMBL" id="JAMOIM010000029">
    <property type="protein sequence ID" value="MCW6511591.1"/>
    <property type="molecule type" value="Genomic_DNA"/>
</dbReference>
<accession>A0AA41Z242</accession>